<evidence type="ECO:0000313" key="1">
    <source>
        <dbReference type="EMBL" id="SEG86084.1"/>
    </source>
</evidence>
<dbReference type="Pfam" id="PF18306">
    <property type="entry name" value="LDcluster4"/>
    <property type="match status" value="1"/>
</dbReference>
<dbReference type="Proteomes" id="UP000236745">
    <property type="component" value="Unassembled WGS sequence"/>
</dbReference>
<dbReference type="PANTHER" id="PTHR43393:SF3">
    <property type="entry name" value="LYSINE DECARBOXYLASE-LIKE PROTEIN"/>
    <property type="match status" value="1"/>
</dbReference>
<keyword evidence="2" id="KW-1185">Reference proteome</keyword>
<dbReference type="NCBIfam" id="TIGR00725">
    <property type="entry name" value="TIGR00725 family protein"/>
    <property type="match status" value="1"/>
</dbReference>
<organism evidence="1 2">
    <name type="scientific">Marinobacterium lutimaris</name>
    <dbReference type="NCBI Taxonomy" id="568106"/>
    <lineage>
        <taxon>Bacteria</taxon>
        <taxon>Pseudomonadati</taxon>
        <taxon>Pseudomonadota</taxon>
        <taxon>Gammaproteobacteria</taxon>
        <taxon>Oceanospirillales</taxon>
        <taxon>Oceanospirillaceae</taxon>
        <taxon>Marinobacterium</taxon>
    </lineage>
</organism>
<dbReference type="InterPro" id="IPR005268">
    <property type="entry name" value="CHP00725"/>
</dbReference>
<dbReference type="InterPro" id="IPR041164">
    <property type="entry name" value="LDcluster4"/>
</dbReference>
<evidence type="ECO:0008006" key="3">
    <source>
        <dbReference type="Google" id="ProtNLM"/>
    </source>
</evidence>
<gene>
    <name evidence="1" type="ORF">SAMN05444390_107106</name>
</gene>
<dbReference type="SUPFAM" id="SSF102405">
    <property type="entry name" value="MCP/YpsA-like"/>
    <property type="match status" value="1"/>
</dbReference>
<dbReference type="EMBL" id="FNVQ01000007">
    <property type="protein sequence ID" value="SEG86084.1"/>
    <property type="molecule type" value="Genomic_DNA"/>
</dbReference>
<proteinExistence type="predicted"/>
<dbReference type="RefSeq" id="WP_104005564.1">
    <property type="nucleotide sequence ID" value="NZ_FNVQ01000007.1"/>
</dbReference>
<evidence type="ECO:0000313" key="2">
    <source>
        <dbReference type="Proteomes" id="UP000236745"/>
    </source>
</evidence>
<reference evidence="1 2" key="1">
    <citation type="submission" date="2016-10" db="EMBL/GenBank/DDBJ databases">
        <authorList>
            <person name="de Groot N.N."/>
        </authorList>
    </citation>
    <scope>NUCLEOTIDE SEQUENCE [LARGE SCALE GENOMIC DNA]</scope>
    <source>
        <strain evidence="1 2">DSM 22012</strain>
    </source>
</reference>
<name>A0A1H6DLM3_9GAMM</name>
<dbReference type="OrthoDB" id="9801098at2"/>
<dbReference type="InterPro" id="IPR052341">
    <property type="entry name" value="LOG_family_nucleotidases"/>
</dbReference>
<dbReference type="AlphaFoldDB" id="A0A1H6DLM3"/>
<dbReference type="PANTHER" id="PTHR43393">
    <property type="entry name" value="CYTOKININ RIBOSIDE 5'-MONOPHOSPHATE PHOSPHORIBOHYDROLASE"/>
    <property type="match status" value="1"/>
</dbReference>
<protein>
    <recommendedName>
        <fullName evidence="3">TIGR00725 family protein</fullName>
    </recommendedName>
</protein>
<dbReference type="Gene3D" id="3.40.50.450">
    <property type="match status" value="1"/>
</dbReference>
<accession>A0A1H6DLM3</accession>
<sequence length="208" mass="22196">MNSLFSIEPASRLLLRNGRPTLIRVIDPSSDLVSRLTECNTDEALLALLAKERAGLQIPAVGVIGPKQATAEQLELARQLGQQFAELGLDVICGGRNGVMEAVCRGVYERGGRSIGLLPGDDWLEANAYVTLPVVTNMGPTRNSLIAQTAFALVAVGGSHGTLTEMAYGLHYDKPVFALHDAPFVDGVQYLDAIEPVLSGVIDTLISR</sequence>
<dbReference type="GO" id="GO:0005829">
    <property type="term" value="C:cytosol"/>
    <property type="evidence" value="ECO:0007669"/>
    <property type="project" value="TreeGrafter"/>
</dbReference>